<dbReference type="PANTHER" id="PTHR43788:SF16">
    <property type="entry name" value="HELICASE WITH ZINC FINGER 2"/>
    <property type="match status" value="1"/>
</dbReference>
<evidence type="ECO:0000256" key="2">
    <source>
        <dbReference type="ARBA" id="ARBA00022801"/>
    </source>
</evidence>
<dbReference type="SUPFAM" id="SSF52540">
    <property type="entry name" value="P-loop containing nucleoside triphosphate hydrolases"/>
    <property type="match status" value="1"/>
</dbReference>
<feature type="domain" description="DNA2/NAM7 helicase-like C-terminal" evidence="6">
    <location>
        <begin position="987"/>
        <end position="1178"/>
    </location>
</feature>
<dbReference type="CDD" id="cd18808">
    <property type="entry name" value="SF1_C_Upf1"/>
    <property type="match status" value="1"/>
</dbReference>
<keyword evidence="4" id="KW-0067">ATP-binding</keyword>
<dbReference type="GO" id="GO:0005524">
    <property type="term" value="F:ATP binding"/>
    <property type="evidence" value="ECO:0007669"/>
    <property type="project" value="UniProtKB-KW"/>
</dbReference>
<dbReference type="Pfam" id="PF13087">
    <property type="entry name" value="AAA_12"/>
    <property type="match status" value="1"/>
</dbReference>
<evidence type="ECO:0000259" key="6">
    <source>
        <dbReference type="Pfam" id="PF13087"/>
    </source>
</evidence>
<dbReference type="InterPro" id="IPR047187">
    <property type="entry name" value="SF1_C_Upf1"/>
</dbReference>
<evidence type="ECO:0000256" key="1">
    <source>
        <dbReference type="ARBA" id="ARBA00022741"/>
    </source>
</evidence>
<gene>
    <name evidence="7" type="primary">Acey_s0165.g50</name>
    <name evidence="7" type="ORF">Y032_0165g50</name>
</gene>
<comment type="caution">
    <text evidence="7">The sequence shown here is derived from an EMBL/GenBank/DDBJ whole genome shotgun (WGS) entry which is preliminary data.</text>
</comment>
<evidence type="ECO:0000313" key="8">
    <source>
        <dbReference type="Proteomes" id="UP000024635"/>
    </source>
</evidence>
<sequence length="1238" mass="139094">MERRSGSGFTSWYEFGSRYSTEFTAKLCKNCNTFLKRYPQRNLVIPLVSSLNRSSPGDRMGLLRGASSHRPGFNTHSTGTRRRGGFSSAISISPSSSPERGGFGSPLSESSFEDFPRSSGATAYGNHGAGSSRNSYNFGEWSDSSELFDSGARAESRTDVFPFGEGIPKESRSNKSSAIDHPWAHLVKPRRLRFEDLTDDQVDSTLSLDIYGHVPRDGYLSEKFARTLFPLVTGCDVMLEKFPVVELQTLRDAVDFRKRSQKVIDDLLEGDYSVKDYPLMKTAENSMPSLLAPPTIDGRRPVLYQVVYASREEELLILEAKDFFLMLPDRLDLHCIVLNEQSMNVQSHKLGFDPRLVSIKDFVWVWTVEPTGKALEDPATTLRKSRWPRLTAFHHMSVYFFRAAQFAFVRPAIQSEQVYGSVLSIQGKWSPVDREYNPVYGFKAAFEGAPEAIRLNQSVCDFPLIEVQRGGHILLAESRRNVSTAVRFSEPAASPEAEHQLCKFIKYFLPSHPDEGIMPIMVRRLSLEDKQWFNDRLGKFDNYKRNPENARKKMSKVFNMACSSLEACKSLDDDRRIHWASALVSDVSASPLRLEVVLRKMFRECGWAPGKPVLVWAKGARKVSRFLVEKIANKPDLHELAVTLVARQRSQDHLIRDFAYRGDRGGLCVNVWVMLGKLPTSASPLYETVSRMRLFDNLHPGSLGNTILDAVYCRRSLKPIVERLRVSKEQLRGLTELTVGGKKITLTLEQQKAVLLGCAGYPVVGIPANFGSGKTLVAAVLAAMSRKERVILTGATNEVVAKVANTLCSIGELRNIKVLRYVSLVTTWKDRHSTPVDMDQVLKTLGDDFDGDIQSTADRSTCRSFRERLSASLTAQEREELELVETNVSSLLKDMIRIMFSVRFPDVICLTTSSLLNVFSHNGIFADQGRKFSLVICDEAGQVPEAMFIAITNRLPHVRQVYIGDQLQFAPHTRINNSRDITQLGARSCLDVLLDVHPKPAPVMRKSFTAHPALNVPPRLVSYEENLVDGATPGDRRLALDLLPFPHSTTPFLFVDVVFSESEIAESKSSFNILEAEVCERVVTGLLDKGVRARDVTIVNFYKEQQRRLAEFAQDIGVENTTVESFQNSHNEIVVLLTTKAELEDAYREKASDFLEESQRLVTALTRARQGLIILGSEHFLNRGNNWKKIINWARGFNGIMKSSELHKFLGGSSLVRREGYGAASLRMRMRLQGLLRL</sequence>
<evidence type="ECO:0000256" key="4">
    <source>
        <dbReference type="ARBA" id="ARBA00022840"/>
    </source>
</evidence>
<evidence type="ECO:0000313" key="7">
    <source>
        <dbReference type="EMBL" id="EYB94999.1"/>
    </source>
</evidence>
<dbReference type="OrthoDB" id="5813042at2759"/>
<proteinExistence type="predicted"/>
<keyword evidence="8" id="KW-1185">Reference proteome</keyword>
<dbReference type="Gene3D" id="3.40.50.300">
    <property type="entry name" value="P-loop containing nucleotide triphosphate hydrolases"/>
    <property type="match status" value="2"/>
</dbReference>
<dbReference type="InterPro" id="IPR027417">
    <property type="entry name" value="P-loop_NTPase"/>
</dbReference>
<dbReference type="InterPro" id="IPR041679">
    <property type="entry name" value="DNA2/NAM7-like_C"/>
</dbReference>
<dbReference type="GO" id="GO:0016787">
    <property type="term" value="F:hydrolase activity"/>
    <property type="evidence" value="ECO:0007669"/>
    <property type="project" value="UniProtKB-KW"/>
</dbReference>
<accession>A0A016SXD3</accession>
<dbReference type="InterPro" id="IPR050534">
    <property type="entry name" value="Coronavir_polyprotein_1ab"/>
</dbReference>
<reference evidence="8" key="1">
    <citation type="journal article" date="2015" name="Nat. Genet.">
        <title>The genome and transcriptome of the zoonotic hookworm Ancylostoma ceylanicum identify infection-specific gene families.</title>
        <authorList>
            <person name="Schwarz E.M."/>
            <person name="Hu Y."/>
            <person name="Antoshechkin I."/>
            <person name="Miller M.M."/>
            <person name="Sternberg P.W."/>
            <person name="Aroian R.V."/>
        </authorList>
    </citation>
    <scope>NUCLEOTIDE SEQUENCE</scope>
    <source>
        <strain evidence="8">HY135</strain>
    </source>
</reference>
<protein>
    <recommendedName>
        <fullName evidence="6">DNA2/NAM7 helicase-like C-terminal domain-containing protein</fullName>
    </recommendedName>
</protein>
<dbReference type="EMBL" id="JARK01001501">
    <property type="protein sequence ID" value="EYB94999.1"/>
    <property type="molecule type" value="Genomic_DNA"/>
</dbReference>
<organism evidence="7 8">
    <name type="scientific">Ancylostoma ceylanicum</name>
    <dbReference type="NCBI Taxonomy" id="53326"/>
    <lineage>
        <taxon>Eukaryota</taxon>
        <taxon>Metazoa</taxon>
        <taxon>Ecdysozoa</taxon>
        <taxon>Nematoda</taxon>
        <taxon>Chromadorea</taxon>
        <taxon>Rhabditida</taxon>
        <taxon>Rhabditina</taxon>
        <taxon>Rhabditomorpha</taxon>
        <taxon>Strongyloidea</taxon>
        <taxon>Ancylostomatidae</taxon>
        <taxon>Ancylostomatinae</taxon>
        <taxon>Ancylostoma</taxon>
    </lineage>
</organism>
<evidence type="ECO:0000256" key="5">
    <source>
        <dbReference type="SAM" id="MobiDB-lite"/>
    </source>
</evidence>
<keyword evidence="3" id="KW-0347">Helicase</keyword>
<dbReference type="Proteomes" id="UP000024635">
    <property type="component" value="Unassembled WGS sequence"/>
</dbReference>
<keyword evidence="2" id="KW-0378">Hydrolase</keyword>
<feature type="compositionally biased region" description="Low complexity" evidence="5">
    <location>
        <begin position="87"/>
        <end position="98"/>
    </location>
</feature>
<keyword evidence="1" id="KW-0547">Nucleotide-binding</keyword>
<dbReference type="STRING" id="53326.A0A016SXD3"/>
<name>A0A016SXD3_9BILA</name>
<evidence type="ECO:0000256" key="3">
    <source>
        <dbReference type="ARBA" id="ARBA00022806"/>
    </source>
</evidence>
<dbReference type="AlphaFoldDB" id="A0A016SXD3"/>
<dbReference type="GO" id="GO:0043139">
    <property type="term" value="F:5'-3' DNA helicase activity"/>
    <property type="evidence" value="ECO:0007669"/>
    <property type="project" value="TreeGrafter"/>
</dbReference>
<feature type="region of interest" description="Disordered" evidence="5">
    <location>
        <begin position="56"/>
        <end position="129"/>
    </location>
</feature>
<dbReference type="PANTHER" id="PTHR43788">
    <property type="entry name" value="DNA2/NAM7 HELICASE FAMILY MEMBER"/>
    <property type="match status" value="1"/>
</dbReference>